<reference evidence="2 3" key="1">
    <citation type="journal article" date="2012" name="J. Bacteriol.">
        <title>Draft Genome Sequence of Mesorhizobium alhagi CCNWXJ12-2T, a Novel Salt-Resistant Species Isolated from the Desert of Northwestern China.</title>
        <authorList>
            <person name="Zhou M."/>
            <person name="Chen W."/>
            <person name="Chen H."/>
            <person name="Wei G."/>
        </authorList>
    </citation>
    <scope>NUCLEOTIDE SEQUENCE [LARGE SCALE GENOMIC DNA]</scope>
    <source>
        <strain evidence="2 3">CCNWXJ12-2</strain>
    </source>
</reference>
<protein>
    <submittedName>
        <fullName evidence="2">Uncharacterized protein</fullName>
    </submittedName>
</protein>
<proteinExistence type="predicted"/>
<accession>H0HQS4</accession>
<keyword evidence="3" id="KW-1185">Reference proteome</keyword>
<evidence type="ECO:0000313" key="2">
    <source>
        <dbReference type="EMBL" id="EHK56888.1"/>
    </source>
</evidence>
<evidence type="ECO:0000256" key="1">
    <source>
        <dbReference type="SAM" id="Phobius"/>
    </source>
</evidence>
<sequence length="44" mass="4934">MGGNDPDFWAWVFLRAAPGLAWRIALYYWPVTVAIGAAVVWLVL</sequence>
<dbReference type="EMBL" id="AHAM01000096">
    <property type="protein sequence ID" value="EHK56888.1"/>
    <property type="molecule type" value="Genomic_DNA"/>
</dbReference>
<dbReference type="Proteomes" id="UP000003250">
    <property type="component" value="Unassembled WGS sequence"/>
</dbReference>
<dbReference type="AlphaFoldDB" id="H0HQS4"/>
<organism evidence="2 3">
    <name type="scientific">Mesorhizobium alhagi CCNWXJ12-2</name>
    <dbReference type="NCBI Taxonomy" id="1107882"/>
    <lineage>
        <taxon>Bacteria</taxon>
        <taxon>Pseudomonadati</taxon>
        <taxon>Pseudomonadota</taxon>
        <taxon>Alphaproteobacteria</taxon>
        <taxon>Hyphomicrobiales</taxon>
        <taxon>Phyllobacteriaceae</taxon>
        <taxon>Allomesorhizobium</taxon>
    </lineage>
</organism>
<feature type="transmembrane region" description="Helical" evidence="1">
    <location>
        <begin position="20"/>
        <end position="43"/>
    </location>
</feature>
<evidence type="ECO:0000313" key="3">
    <source>
        <dbReference type="Proteomes" id="UP000003250"/>
    </source>
</evidence>
<keyword evidence="1" id="KW-1133">Transmembrane helix</keyword>
<dbReference type="RefSeq" id="WP_008836134.1">
    <property type="nucleotide sequence ID" value="NZ_AHAM01000096.1"/>
</dbReference>
<dbReference type="PATRIC" id="fig|1107882.3.peg.2452"/>
<keyword evidence="1" id="KW-0472">Membrane</keyword>
<keyword evidence="1" id="KW-0812">Transmembrane</keyword>
<gene>
    <name evidence="2" type="ORF">MAXJ12_12522</name>
</gene>
<name>H0HQS4_9HYPH</name>